<dbReference type="InterPro" id="IPR001646">
    <property type="entry name" value="5peptide_repeat"/>
</dbReference>
<dbReference type="EMBL" id="JAYGHX010000003">
    <property type="protein sequence ID" value="MEA5390902.1"/>
    <property type="molecule type" value="Genomic_DNA"/>
</dbReference>
<dbReference type="Proteomes" id="UP001304461">
    <property type="component" value="Unassembled WGS sequence"/>
</dbReference>
<dbReference type="PANTHER" id="PTHR14136:SF17">
    <property type="entry name" value="BTB_POZ DOMAIN-CONTAINING PROTEIN KCTD9"/>
    <property type="match status" value="1"/>
</dbReference>
<dbReference type="Pfam" id="PF00805">
    <property type="entry name" value="Pentapeptide"/>
    <property type="match status" value="2"/>
</dbReference>
<reference evidence="1 2" key="1">
    <citation type="submission" date="2023-12" db="EMBL/GenBank/DDBJ databases">
        <title>Baltic Sea Cyanobacteria.</title>
        <authorList>
            <person name="Delbaje E."/>
            <person name="Fewer D.P."/>
            <person name="Shishido T.K."/>
        </authorList>
    </citation>
    <scope>NUCLEOTIDE SEQUENCE [LARGE SCALE GENOMIC DNA]</scope>
    <source>
        <strain evidence="1 2">UHCC 0139</strain>
    </source>
</reference>
<protein>
    <submittedName>
        <fullName evidence="1">Pentapeptide repeat-containing protein</fullName>
    </submittedName>
</protein>
<evidence type="ECO:0000313" key="1">
    <source>
        <dbReference type="EMBL" id="MEA5390902.1"/>
    </source>
</evidence>
<gene>
    <name evidence="1" type="ORF">VB738_06470</name>
</gene>
<dbReference type="SUPFAM" id="SSF141571">
    <property type="entry name" value="Pentapeptide repeat-like"/>
    <property type="match status" value="1"/>
</dbReference>
<name>A0ABU5RSY6_9CYAN</name>
<dbReference type="Gene3D" id="2.160.20.80">
    <property type="entry name" value="E3 ubiquitin-protein ligase SopA"/>
    <property type="match status" value="2"/>
</dbReference>
<comment type="caution">
    <text evidence="1">The sequence shown here is derived from an EMBL/GenBank/DDBJ whole genome shotgun (WGS) entry which is preliminary data.</text>
</comment>
<organism evidence="1 2">
    <name type="scientific">Cyanobium gracile UHCC 0139</name>
    <dbReference type="NCBI Taxonomy" id="3110308"/>
    <lineage>
        <taxon>Bacteria</taxon>
        <taxon>Bacillati</taxon>
        <taxon>Cyanobacteriota</taxon>
        <taxon>Cyanophyceae</taxon>
        <taxon>Synechococcales</taxon>
        <taxon>Prochlorococcaceae</taxon>
        <taxon>Cyanobium</taxon>
    </lineage>
</organism>
<accession>A0ABU5RSY6</accession>
<dbReference type="PANTHER" id="PTHR14136">
    <property type="entry name" value="BTB_POZ DOMAIN-CONTAINING PROTEIN KCTD9"/>
    <property type="match status" value="1"/>
</dbReference>
<sequence length="269" mass="29363">MVIRFSGEKERSGWDWADLSLKVSVPILILVLSTSYSILSSSRQHTIATDQKESDVLAGFIKDMQPLILDKGLKESAKGAEVRGVAQALTLAALSQLKSPERKRLAVQFLLDSGLNSKPGNLFSLRGADLRETNLRGADLRGANLIEADLRGTNLRGANLREANLIGADLREADLSMANISEAMLLGADLRGAELRETNLNGSFLRLTNIRGANLSWANLSNTDLSTADLTGVVLEWVKWNNQTEWPDASRFKDAEKIPTALKKQIGLP</sequence>
<proteinExistence type="predicted"/>
<dbReference type="RefSeq" id="WP_323304974.1">
    <property type="nucleotide sequence ID" value="NZ_JAYGHX010000003.1"/>
</dbReference>
<evidence type="ECO:0000313" key="2">
    <source>
        <dbReference type="Proteomes" id="UP001304461"/>
    </source>
</evidence>
<keyword evidence="2" id="KW-1185">Reference proteome</keyword>
<dbReference type="InterPro" id="IPR051082">
    <property type="entry name" value="Pentapeptide-BTB/POZ_domain"/>
</dbReference>